<reference evidence="1 2" key="1">
    <citation type="submission" date="2018-05" db="EMBL/GenBank/DDBJ databases">
        <title>Genomic Encyclopedia of Type Strains, Phase IV (KMG-IV): sequencing the most valuable type-strain genomes for metagenomic binning, comparative biology and taxonomic classification.</title>
        <authorList>
            <person name="Goeker M."/>
        </authorList>
    </citation>
    <scope>NUCLEOTIDE SEQUENCE [LARGE SCALE GENOMIC DNA]</scope>
    <source>
        <strain evidence="1 2">DSM 103371</strain>
    </source>
</reference>
<dbReference type="OrthoDB" id="370799at2"/>
<protein>
    <submittedName>
        <fullName evidence="1">Uncharacterized protein</fullName>
    </submittedName>
</protein>
<dbReference type="RefSeq" id="WP_109758123.1">
    <property type="nucleotide sequence ID" value="NZ_CP034588.1"/>
</dbReference>
<keyword evidence="2" id="KW-1185">Reference proteome</keyword>
<proteinExistence type="predicted"/>
<dbReference type="KEGG" id="salo:EF888_13365"/>
<comment type="caution">
    <text evidence="1">The sequence shown here is derived from an EMBL/GenBank/DDBJ whole genome shotgun (WGS) entry which is preliminary data.</text>
</comment>
<dbReference type="EMBL" id="QGGV01000002">
    <property type="protein sequence ID" value="PWK57517.1"/>
    <property type="molecule type" value="Genomic_DNA"/>
</dbReference>
<sequence length="96" mass="10599">MSDDLSKALRHVRASGFQMGEAWTAAHEIAQAHEGERLFDALHALLHRIEGDDFNAGYWDRRAGTDLKGDGPDAELEALERLAEREPGDSAARRDG</sequence>
<evidence type="ECO:0000313" key="2">
    <source>
        <dbReference type="Proteomes" id="UP000245390"/>
    </source>
</evidence>
<name>A0A316GRA3_9RHOB</name>
<accession>A0A316GRA3</accession>
<dbReference type="AlphaFoldDB" id="A0A316GRA3"/>
<dbReference type="Proteomes" id="UP000245390">
    <property type="component" value="Unassembled WGS sequence"/>
</dbReference>
<evidence type="ECO:0000313" key="1">
    <source>
        <dbReference type="EMBL" id="PWK57517.1"/>
    </source>
</evidence>
<gene>
    <name evidence="1" type="ORF">C8D95_102160</name>
</gene>
<organism evidence="1 2">
    <name type="scientific">Silicimonas algicola</name>
    <dbReference type="NCBI Taxonomy" id="1826607"/>
    <lineage>
        <taxon>Bacteria</taxon>
        <taxon>Pseudomonadati</taxon>
        <taxon>Pseudomonadota</taxon>
        <taxon>Alphaproteobacteria</taxon>
        <taxon>Rhodobacterales</taxon>
        <taxon>Paracoccaceae</taxon>
    </lineage>
</organism>